<evidence type="ECO:0000256" key="8">
    <source>
        <dbReference type="PIRSR" id="PIRSR602401-1"/>
    </source>
</evidence>
<evidence type="ECO:0000256" key="1">
    <source>
        <dbReference type="ARBA" id="ARBA00001971"/>
    </source>
</evidence>
<feature type="binding site" description="axial binding residue" evidence="8">
    <location>
        <position position="477"/>
    </location>
    <ligand>
        <name>heme</name>
        <dbReference type="ChEBI" id="CHEBI:30413"/>
    </ligand>
    <ligandPart>
        <name>Fe</name>
        <dbReference type="ChEBI" id="CHEBI:18248"/>
    </ligandPart>
</feature>
<gene>
    <name evidence="11" type="ORF">FCM35_KLT17247</name>
</gene>
<evidence type="ECO:0000256" key="6">
    <source>
        <dbReference type="ARBA" id="ARBA00023004"/>
    </source>
</evidence>
<dbReference type="InterPro" id="IPR017972">
    <property type="entry name" value="Cyt_P450_CS"/>
</dbReference>
<name>A0A833R4Y1_9POAL</name>
<dbReference type="PANTHER" id="PTHR47955">
    <property type="entry name" value="CYTOCHROME P450 FAMILY 71 PROTEIN"/>
    <property type="match status" value="1"/>
</dbReference>
<dbReference type="GO" id="GO:0020037">
    <property type="term" value="F:heme binding"/>
    <property type="evidence" value="ECO:0007669"/>
    <property type="project" value="InterPro"/>
</dbReference>
<keyword evidence="3 8" id="KW-0349">Heme</keyword>
<reference evidence="11" key="1">
    <citation type="submission" date="2020-01" db="EMBL/GenBank/DDBJ databases">
        <title>Genome sequence of Kobresia littledalei, the first chromosome-level genome in the family Cyperaceae.</title>
        <authorList>
            <person name="Qu G."/>
        </authorList>
    </citation>
    <scope>NUCLEOTIDE SEQUENCE</scope>
    <source>
        <strain evidence="11">C.B.Clarke</strain>
        <tissue evidence="11">Leaf</tissue>
    </source>
</reference>
<keyword evidence="10" id="KW-0812">Transmembrane</keyword>
<comment type="cofactor">
    <cofactor evidence="1 8">
        <name>heme</name>
        <dbReference type="ChEBI" id="CHEBI:30413"/>
    </cofactor>
</comment>
<dbReference type="CDD" id="cd11072">
    <property type="entry name" value="CYP71-like"/>
    <property type="match status" value="1"/>
</dbReference>
<protein>
    <submittedName>
        <fullName evidence="11">Cytochrome P450 71D7</fullName>
    </submittedName>
</protein>
<proteinExistence type="inferred from homology"/>
<dbReference type="PROSITE" id="PS00086">
    <property type="entry name" value="CYTOCHROME_P450"/>
    <property type="match status" value="1"/>
</dbReference>
<keyword evidence="4 8" id="KW-0479">Metal-binding</keyword>
<sequence length="540" mass="60386">MCVKLYIKHCASLSLFHQTKQKPHQIAQNMELLSYYFLTFAFILAIVLSFLKAKAFPPKPSDSLRLPPGPWQLPIVGSLHHLIIGGALPHRALRDMSRKYGPLMLLKLGETPTIIASSVEAAKEIMKTQDVTFATRPISVTVHTLSWAGRDIIFAPYGDYWRQTRKVCITKLFGPKRIQVYQSLREEEVKNLIRNIAAAAKTSPLVNLSELMTNFVSDTTVRAITGATHKEHPDFMHAWGISLGLAAGSNMADLFPSGRSLTDILSGATYEAKRCNDIIGGLFDNIIKMKRERNAISDATDTEDEDLLDVLLKMHQGEGVPTPLELDSIKGVLLDLFGAGGETSATTLDWAMSELLRHPSTLERAIAEVRSVLKGKPTVADEDVHKLPYIQNVIRDTLRLHTPVPLLPRLSQADCTVLGYDIPKNTKFLVNGWALGRDPKYWDDPDAFKPERFKEHAVDYKGTELEYIPFGAGRRQCPGTMFGIANVELCLANLLYHFDWELPEGVKPEKMDMAELFGVTIRRKNHLFLRPVLRIPCPAA</sequence>
<feature type="transmembrane region" description="Helical" evidence="10">
    <location>
        <begin position="32"/>
        <end position="51"/>
    </location>
</feature>
<keyword evidence="10" id="KW-0472">Membrane</keyword>
<keyword evidence="10" id="KW-1133">Transmembrane helix</keyword>
<dbReference type="GO" id="GO:0016705">
    <property type="term" value="F:oxidoreductase activity, acting on paired donors, with incorporation or reduction of molecular oxygen"/>
    <property type="evidence" value="ECO:0007669"/>
    <property type="project" value="InterPro"/>
</dbReference>
<evidence type="ECO:0000256" key="2">
    <source>
        <dbReference type="ARBA" id="ARBA00010617"/>
    </source>
</evidence>
<dbReference type="InterPro" id="IPR002401">
    <property type="entry name" value="Cyt_P450_E_grp-I"/>
</dbReference>
<keyword evidence="5 9" id="KW-0560">Oxidoreductase</keyword>
<accession>A0A833R4Y1</accession>
<dbReference type="PRINTS" id="PR00463">
    <property type="entry name" value="EP450I"/>
</dbReference>
<evidence type="ECO:0000313" key="11">
    <source>
        <dbReference type="EMBL" id="KAF3338410.1"/>
    </source>
</evidence>
<dbReference type="PRINTS" id="PR00385">
    <property type="entry name" value="P450"/>
</dbReference>
<evidence type="ECO:0000256" key="5">
    <source>
        <dbReference type="ARBA" id="ARBA00023002"/>
    </source>
</evidence>
<dbReference type="EMBL" id="SWLB01000005">
    <property type="protein sequence ID" value="KAF3338410.1"/>
    <property type="molecule type" value="Genomic_DNA"/>
</dbReference>
<keyword evidence="12" id="KW-1185">Reference proteome</keyword>
<evidence type="ECO:0000256" key="3">
    <source>
        <dbReference type="ARBA" id="ARBA00022617"/>
    </source>
</evidence>
<keyword evidence="6 8" id="KW-0408">Iron</keyword>
<dbReference type="InterPro" id="IPR036396">
    <property type="entry name" value="Cyt_P450_sf"/>
</dbReference>
<dbReference type="Proteomes" id="UP000623129">
    <property type="component" value="Unassembled WGS sequence"/>
</dbReference>
<dbReference type="GO" id="GO:0005506">
    <property type="term" value="F:iron ion binding"/>
    <property type="evidence" value="ECO:0007669"/>
    <property type="project" value="InterPro"/>
</dbReference>
<dbReference type="GO" id="GO:0004497">
    <property type="term" value="F:monooxygenase activity"/>
    <property type="evidence" value="ECO:0007669"/>
    <property type="project" value="UniProtKB-KW"/>
</dbReference>
<organism evidence="11 12">
    <name type="scientific">Carex littledalei</name>
    <dbReference type="NCBI Taxonomy" id="544730"/>
    <lineage>
        <taxon>Eukaryota</taxon>
        <taxon>Viridiplantae</taxon>
        <taxon>Streptophyta</taxon>
        <taxon>Embryophyta</taxon>
        <taxon>Tracheophyta</taxon>
        <taxon>Spermatophyta</taxon>
        <taxon>Magnoliopsida</taxon>
        <taxon>Liliopsida</taxon>
        <taxon>Poales</taxon>
        <taxon>Cyperaceae</taxon>
        <taxon>Cyperoideae</taxon>
        <taxon>Cariceae</taxon>
        <taxon>Carex</taxon>
        <taxon>Carex subgen. Euthyceras</taxon>
    </lineage>
</organism>
<dbReference type="OrthoDB" id="588764at2759"/>
<dbReference type="InterPro" id="IPR001128">
    <property type="entry name" value="Cyt_P450"/>
</dbReference>
<evidence type="ECO:0000313" key="12">
    <source>
        <dbReference type="Proteomes" id="UP000623129"/>
    </source>
</evidence>
<dbReference type="Pfam" id="PF00067">
    <property type="entry name" value="p450"/>
    <property type="match status" value="1"/>
</dbReference>
<dbReference type="SUPFAM" id="SSF48264">
    <property type="entry name" value="Cytochrome P450"/>
    <property type="match status" value="1"/>
</dbReference>
<dbReference type="AlphaFoldDB" id="A0A833R4Y1"/>
<keyword evidence="7 9" id="KW-0503">Monooxygenase</keyword>
<evidence type="ECO:0000256" key="10">
    <source>
        <dbReference type="SAM" id="Phobius"/>
    </source>
</evidence>
<evidence type="ECO:0000256" key="9">
    <source>
        <dbReference type="RuleBase" id="RU000461"/>
    </source>
</evidence>
<dbReference type="PANTHER" id="PTHR47955:SF19">
    <property type="entry name" value="CYTOCHROME P450 71A9-LIKE ISOFORM X1"/>
    <property type="match status" value="1"/>
</dbReference>
<comment type="caution">
    <text evidence="11">The sequence shown here is derived from an EMBL/GenBank/DDBJ whole genome shotgun (WGS) entry which is preliminary data.</text>
</comment>
<evidence type="ECO:0000256" key="4">
    <source>
        <dbReference type="ARBA" id="ARBA00022723"/>
    </source>
</evidence>
<dbReference type="Gene3D" id="1.10.630.10">
    <property type="entry name" value="Cytochrome P450"/>
    <property type="match status" value="1"/>
</dbReference>
<evidence type="ECO:0000256" key="7">
    <source>
        <dbReference type="ARBA" id="ARBA00023033"/>
    </source>
</evidence>
<dbReference type="FunFam" id="1.10.630.10:FF:000064">
    <property type="entry name" value="Cytochrome P450 monooxygenase"/>
    <property type="match status" value="1"/>
</dbReference>
<comment type="similarity">
    <text evidence="2 9">Belongs to the cytochrome P450 family.</text>
</comment>